<gene>
    <name evidence="2" type="ORF">Zmor_010099</name>
</gene>
<comment type="caution">
    <text evidence="2">The sequence shown here is derived from an EMBL/GenBank/DDBJ whole genome shotgun (WGS) entry which is preliminary data.</text>
</comment>
<reference evidence="2" key="1">
    <citation type="journal article" date="2023" name="G3 (Bethesda)">
        <title>Whole genome assemblies of Zophobas morio and Tenebrio molitor.</title>
        <authorList>
            <person name="Kaur S."/>
            <person name="Stinson S.A."/>
            <person name="diCenzo G.C."/>
        </authorList>
    </citation>
    <scope>NUCLEOTIDE SEQUENCE</scope>
    <source>
        <strain evidence="2">QUZm001</strain>
    </source>
</reference>
<keyword evidence="3" id="KW-1185">Reference proteome</keyword>
<dbReference type="EMBL" id="JALNTZ010000003">
    <property type="protein sequence ID" value="KAJ3658356.1"/>
    <property type="molecule type" value="Genomic_DNA"/>
</dbReference>
<organism evidence="2 3">
    <name type="scientific">Zophobas morio</name>
    <dbReference type="NCBI Taxonomy" id="2755281"/>
    <lineage>
        <taxon>Eukaryota</taxon>
        <taxon>Metazoa</taxon>
        <taxon>Ecdysozoa</taxon>
        <taxon>Arthropoda</taxon>
        <taxon>Hexapoda</taxon>
        <taxon>Insecta</taxon>
        <taxon>Pterygota</taxon>
        <taxon>Neoptera</taxon>
        <taxon>Endopterygota</taxon>
        <taxon>Coleoptera</taxon>
        <taxon>Polyphaga</taxon>
        <taxon>Cucujiformia</taxon>
        <taxon>Tenebrionidae</taxon>
        <taxon>Zophobas</taxon>
    </lineage>
</organism>
<dbReference type="AlphaFoldDB" id="A0AA38MJE0"/>
<evidence type="ECO:0000256" key="1">
    <source>
        <dbReference type="SAM" id="MobiDB-lite"/>
    </source>
</evidence>
<protein>
    <submittedName>
        <fullName evidence="2">Uncharacterized protein</fullName>
    </submittedName>
</protein>
<evidence type="ECO:0000313" key="3">
    <source>
        <dbReference type="Proteomes" id="UP001168821"/>
    </source>
</evidence>
<feature type="region of interest" description="Disordered" evidence="1">
    <location>
        <begin position="1"/>
        <end position="54"/>
    </location>
</feature>
<sequence length="88" mass="9853">MKRVRSQQALPICHPRAVAELSKDDDNAGRRDKNVDDGDGKNSPSLRERSYRGEKWAETATGVCHTPPRYGSAWVDKTAPVSWMSLKL</sequence>
<feature type="compositionally biased region" description="Basic and acidic residues" evidence="1">
    <location>
        <begin position="21"/>
        <end position="54"/>
    </location>
</feature>
<evidence type="ECO:0000313" key="2">
    <source>
        <dbReference type="EMBL" id="KAJ3658356.1"/>
    </source>
</evidence>
<dbReference type="Proteomes" id="UP001168821">
    <property type="component" value="Unassembled WGS sequence"/>
</dbReference>
<proteinExistence type="predicted"/>
<name>A0AA38MJE0_9CUCU</name>
<accession>A0AA38MJE0</accession>